<organism evidence="1 2">
    <name type="scientific">Cochliobolus carbonum (strain 26-R-13)</name>
    <name type="common">Maize leaf spot fungus</name>
    <name type="synonym">Bipolaris zeicola</name>
    <dbReference type="NCBI Taxonomy" id="930089"/>
    <lineage>
        <taxon>Eukaryota</taxon>
        <taxon>Fungi</taxon>
        <taxon>Dikarya</taxon>
        <taxon>Ascomycota</taxon>
        <taxon>Pezizomycotina</taxon>
        <taxon>Dothideomycetes</taxon>
        <taxon>Pleosporomycetidae</taxon>
        <taxon>Pleosporales</taxon>
        <taxon>Pleosporineae</taxon>
        <taxon>Pleosporaceae</taxon>
        <taxon>Bipolaris</taxon>
    </lineage>
</organism>
<sequence>MNPQHDNLFNPAQNTRSYWGRAWCFQERLFARRILHFGGDYEESYFECGEMVDCECQRVLLQGKIGG</sequence>
<reference evidence="1 2" key="1">
    <citation type="journal article" date="2013" name="PLoS Genet.">
        <title>Comparative genome structure, secondary metabolite, and effector coding capacity across Cochliobolus pathogens.</title>
        <authorList>
            <person name="Condon B.J."/>
            <person name="Leng Y."/>
            <person name="Wu D."/>
            <person name="Bushley K.E."/>
            <person name="Ohm R.A."/>
            <person name="Otillar R."/>
            <person name="Martin J."/>
            <person name="Schackwitz W."/>
            <person name="Grimwood J."/>
            <person name="MohdZainudin N."/>
            <person name="Xue C."/>
            <person name="Wang R."/>
            <person name="Manning V.A."/>
            <person name="Dhillon B."/>
            <person name="Tu Z.J."/>
            <person name="Steffenson B.J."/>
            <person name="Salamov A."/>
            <person name="Sun H."/>
            <person name="Lowry S."/>
            <person name="LaButti K."/>
            <person name="Han J."/>
            <person name="Copeland A."/>
            <person name="Lindquist E."/>
            <person name="Barry K."/>
            <person name="Schmutz J."/>
            <person name="Baker S.E."/>
            <person name="Ciuffetti L.M."/>
            <person name="Grigoriev I.V."/>
            <person name="Zhong S."/>
            <person name="Turgeon B.G."/>
        </authorList>
    </citation>
    <scope>NUCLEOTIDE SEQUENCE [LARGE SCALE GENOMIC DNA]</scope>
    <source>
        <strain evidence="1 2">26-R-13</strain>
    </source>
</reference>
<dbReference type="AlphaFoldDB" id="W6Z505"/>
<dbReference type="OrthoDB" id="3486565at2759"/>
<proteinExistence type="predicted"/>
<evidence type="ECO:0000313" key="2">
    <source>
        <dbReference type="Proteomes" id="UP000053841"/>
    </source>
</evidence>
<keyword evidence="2" id="KW-1185">Reference proteome</keyword>
<dbReference type="HOGENOM" id="CLU_2819383_0_0_1"/>
<gene>
    <name evidence="1" type="ORF">COCCADRAFT_82288</name>
</gene>
<name>W6Z505_COCC2</name>
<dbReference type="RefSeq" id="XP_007706908.1">
    <property type="nucleotide sequence ID" value="XM_007708718.1"/>
</dbReference>
<protein>
    <submittedName>
        <fullName evidence="1">Uncharacterized protein</fullName>
    </submittedName>
</protein>
<evidence type="ECO:0000313" key="1">
    <source>
        <dbReference type="EMBL" id="EUC38761.1"/>
    </source>
</evidence>
<feature type="non-terminal residue" evidence="1">
    <location>
        <position position="67"/>
    </location>
</feature>
<dbReference type="KEGG" id="bze:COCCADRAFT_82288"/>
<dbReference type="EMBL" id="KI964540">
    <property type="protein sequence ID" value="EUC38761.1"/>
    <property type="molecule type" value="Genomic_DNA"/>
</dbReference>
<accession>W6Z505</accession>
<dbReference type="Proteomes" id="UP000053841">
    <property type="component" value="Unassembled WGS sequence"/>
</dbReference>
<dbReference type="GeneID" id="19151346"/>